<reference evidence="2 3" key="1">
    <citation type="submission" date="2024-07" db="EMBL/GenBank/DDBJ databases">
        <authorList>
            <person name="Akdeniz Z."/>
        </authorList>
    </citation>
    <scope>NUCLEOTIDE SEQUENCE [LARGE SCALE GENOMIC DNA]</scope>
</reference>
<evidence type="ECO:0000313" key="2">
    <source>
        <dbReference type="EMBL" id="CAL5970457.1"/>
    </source>
</evidence>
<feature type="transmembrane region" description="Helical" evidence="1">
    <location>
        <begin position="474"/>
        <end position="499"/>
    </location>
</feature>
<comment type="caution">
    <text evidence="2">The sequence shown here is derived from an EMBL/GenBank/DDBJ whole genome shotgun (WGS) entry which is preliminary data.</text>
</comment>
<protein>
    <recommendedName>
        <fullName evidence="4">Transmembrane protein</fullName>
    </recommendedName>
</protein>
<accession>A0ABP1GE95</accession>
<proteinExistence type="predicted"/>
<gene>
    <name evidence="2" type="ORF">HINF_LOCUS397</name>
</gene>
<name>A0ABP1GE95_9EUKA</name>
<evidence type="ECO:0000256" key="1">
    <source>
        <dbReference type="SAM" id="Phobius"/>
    </source>
</evidence>
<keyword evidence="1" id="KW-1133">Transmembrane helix</keyword>
<dbReference type="Proteomes" id="UP001642409">
    <property type="component" value="Unassembled WGS sequence"/>
</dbReference>
<sequence length="523" mass="58031">MQLFIVLTLQYETNYQTAVNITANCYTTDTEAILVKANSSICFNLVPANNTACALIPHGVHATVRLNKLVGTPPIVIPDGYIYDFSYGVTNFFCVPCADPACASNSFWQSEAVELTLSSMVYQTVVTCGKITRSQADRSFCVLSQIDLEPQFESNITVSNTQLCYWAALSNQCPDIFTGSVIQNATVTIQNSDFIFNGTNGIQDFVVKNGTHQWARFCFSGQNFLTFYQNKLPVNGQIQIFVLKNGINMQMIAQTTRIGVGSQTAAYTGLSLTIGEQLTLWQGVTAAGAGYQAQIDAIAEPKTYLTLLRTGQQDISTTAKFTVQAKGFINFPLEQVKSGQFQLMHFVQSNGDTQFVYQQTITANVNNACYETITANSTTDGYILSYTNTSLTCSYQNSSNLTMQAGQIVNGAFVLVYTQKLINYTQGSNILLNLTGVDRSKIQTVRILNNNSVVLEQHDLQQYVDITLDSFKIYWTPIVISCAVLIIYEIGRLVITWAFKKQMDKKNQRKKLSQLKKDMDEAL</sequence>
<evidence type="ECO:0000313" key="3">
    <source>
        <dbReference type="Proteomes" id="UP001642409"/>
    </source>
</evidence>
<dbReference type="EMBL" id="CAXDID020000001">
    <property type="protein sequence ID" value="CAL5970457.1"/>
    <property type="molecule type" value="Genomic_DNA"/>
</dbReference>
<organism evidence="2 3">
    <name type="scientific">Hexamita inflata</name>
    <dbReference type="NCBI Taxonomy" id="28002"/>
    <lineage>
        <taxon>Eukaryota</taxon>
        <taxon>Metamonada</taxon>
        <taxon>Diplomonadida</taxon>
        <taxon>Hexamitidae</taxon>
        <taxon>Hexamitinae</taxon>
        <taxon>Hexamita</taxon>
    </lineage>
</organism>
<keyword evidence="1" id="KW-0472">Membrane</keyword>
<keyword evidence="3" id="KW-1185">Reference proteome</keyword>
<keyword evidence="1" id="KW-0812">Transmembrane</keyword>
<evidence type="ECO:0008006" key="4">
    <source>
        <dbReference type="Google" id="ProtNLM"/>
    </source>
</evidence>